<feature type="transmembrane region" description="Helical" evidence="1">
    <location>
        <begin position="53"/>
        <end position="70"/>
    </location>
</feature>
<dbReference type="EMBL" id="CP013331">
    <property type="protein sequence ID" value="ALQ40411.1"/>
    <property type="molecule type" value="Genomic_DNA"/>
</dbReference>
<dbReference type="AlphaFoldDB" id="A0A0S2ZNA3"/>
<evidence type="ECO:0000313" key="2">
    <source>
        <dbReference type="EMBL" id="ALQ40411.1"/>
    </source>
</evidence>
<name>A0A0S2ZNA3_9FUSO</name>
<feature type="transmembrane region" description="Helical" evidence="1">
    <location>
        <begin position="388"/>
        <end position="411"/>
    </location>
</feature>
<proteinExistence type="predicted"/>
<feature type="transmembrane region" description="Helical" evidence="1">
    <location>
        <begin position="150"/>
        <end position="171"/>
    </location>
</feature>
<gene>
    <name evidence="2" type="ORF">RN87_07680</name>
</gene>
<evidence type="ECO:0000256" key="1">
    <source>
        <dbReference type="SAM" id="Phobius"/>
    </source>
</evidence>
<keyword evidence="1" id="KW-1133">Transmembrane helix</keyword>
<dbReference type="Proteomes" id="UP000063275">
    <property type="component" value="Chromosome"/>
</dbReference>
<accession>A0A0S2ZNA3</accession>
<dbReference type="KEGG" id="fhw:RN87_07680"/>
<feature type="transmembrane region" description="Helical" evidence="1">
    <location>
        <begin position="90"/>
        <end position="107"/>
    </location>
</feature>
<keyword evidence="1" id="KW-0472">Membrane</keyword>
<feature type="transmembrane region" description="Helical" evidence="1">
    <location>
        <begin position="177"/>
        <end position="198"/>
    </location>
</feature>
<evidence type="ECO:0000313" key="3">
    <source>
        <dbReference type="Proteomes" id="UP000063275"/>
    </source>
</evidence>
<sequence>MERNDKLRTSTYFSLVVLGLVTFIYSIIRTRLISNIPNTNALSIAGHIEWFDLFNEVLQTALIFPLYYIFNKRKNEFKVVIGKTFVISNFIYILFSIFILIYCKLIVSNMTDSNISEVTTYLNLETIAFIINNFINFFMVILIFINKAKYFYVSCLLRTIFIIFGDLYLIPKFQVNGVAISNILVNFLILIFCLIVLYKEKLFPEFSLKFDKLLIKDYFYGGSFIGLQIILDNLIYVLIVGKMITSVNEQGNYWVANNVIWGFLLIPVMSLADIIKKEANDLTNYKIRYFLKVIIINFILFLIYLIFSNGFLKNIMQLRDFTLITSIIKVSTIFYLFYMISLVIDNIFIAQNQSKYLFYISLIVNLIYYPIVYYLVKINFFIPSINFICYMFGIGILIHMILSILFLYLSIKSKKITIAK</sequence>
<reference evidence="2 3" key="1">
    <citation type="submission" date="2015-11" db="EMBL/GenBank/DDBJ databases">
        <authorList>
            <person name="Zhang Y."/>
            <person name="Guo Z."/>
        </authorList>
    </citation>
    <scope>NUCLEOTIDE SEQUENCE [LARGE SCALE GENOMIC DNA]</scope>
    <source>
        <strain evidence="2 3">ChDC F174</strain>
    </source>
</reference>
<feature type="transmembrane region" description="Helical" evidence="1">
    <location>
        <begin position="12"/>
        <end position="33"/>
    </location>
</feature>
<feature type="transmembrane region" description="Helical" evidence="1">
    <location>
        <begin position="127"/>
        <end position="145"/>
    </location>
</feature>
<feature type="transmembrane region" description="Helical" evidence="1">
    <location>
        <begin position="287"/>
        <end position="307"/>
    </location>
</feature>
<feature type="transmembrane region" description="Helical" evidence="1">
    <location>
        <begin position="218"/>
        <end position="239"/>
    </location>
</feature>
<feature type="transmembrane region" description="Helical" evidence="1">
    <location>
        <begin position="327"/>
        <end position="349"/>
    </location>
</feature>
<feature type="transmembrane region" description="Helical" evidence="1">
    <location>
        <begin position="356"/>
        <end position="376"/>
    </location>
</feature>
<keyword evidence="1" id="KW-0812">Transmembrane</keyword>
<dbReference type="OrthoDB" id="388031at2"/>
<protein>
    <submittedName>
        <fullName evidence="2">Sodium transporter</fullName>
    </submittedName>
</protein>
<feature type="transmembrane region" description="Helical" evidence="1">
    <location>
        <begin position="259"/>
        <end position="275"/>
    </location>
</feature>
<dbReference type="RefSeq" id="WP_029493902.1">
    <property type="nucleotide sequence ID" value="NZ_ATKF01000106.1"/>
</dbReference>
<organism evidence="2">
    <name type="scientific">Fusobacterium hwasookii ChDC F174</name>
    <dbReference type="NCBI Taxonomy" id="1307442"/>
    <lineage>
        <taxon>Bacteria</taxon>
        <taxon>Fusobacteriati</taxon>
        <taxon>Fusobacteriota</taxon>
        <taxon>Fusobacteriia</taxon>
        <taxon>Fusobacteriales</taxon>
        <taxon>Fusobacteriaceae</taxon>
        <taxon>Fusobacterium</taxon>
    </lineage>
</organism>